<accession>A0A438HD48</accession>
<feature type="repeat" description="PPR" evidence="3">
    <location>
        <begin position="215"/>
        <end position="249"/>
    </location>
</feature>
<evidence type="ECO:0000256" key="4">
    <source>
        <dbReference type="SAM" id="MobiDB-lite"/>
    </source>
</evidence>
<dbReference type="PANTHER" id="PTHR47447:SF21">
    <property type="entry name" value="PENTACOTRIPEPTIDE-REPEAT REGION OF PRORP DOMAIN-CONTAINING PROTEIN"/>
    <property type="match status" value="1"/>
</dbReference>
<dbReference type="PANTHER" id="PTHR47447">
    <property type="entry name" value="OS03G0856100 PROTEIN"/>
    <property type="match status" value="1"/>
</dbReference>
<proteinExistence type="inferred from homology"/>
<feature type="repeat" description="PPR" evidence="3">
    <location>
        <begin position="180"/>
        <end position="214"/>
    </location>
</feature>
<evidence type="ECO:0000313" key="6">
    <source>
        <dbReference type="EMBL" id="RVW82279.1"/>
    </source>
</evidence>
<dbReference type="PROSITE" id="PS51375">
    <property type="entry name" value="PPR"/>
    <property type="match status" value="3"/>
</dbReference>
<dbReference type="Pfam" id="PF01535">
    <property type="entry name" value="PPR"/>
    <property type="match status" value="1"/>
</dbReference>
<dbReference type="EMBL" id="QGNW01000242">
    <property type="protein sequence ID" value="RVW82279.1"/>
    <property type="molecule type" value="Genomic_DNA"/>
</dbReference>
<gene>
    <name evidence="6" type="primary">VvCHDp001066_1</name>
    <name evidence="6" type="ORF">CK203_041687</name>
</gene>
<feature type="region of interest" description="Disordered" evidence="4">
    <location>
        <begin position="351"/>
        <end position="379"/>
    </location>
</feature>
<evidence type="ECO:0000256" key="2">
    <source>
        <dbReference type="ARBA" id="ARBA00022737"/>
    </source>
</evidence>
<comment type="caution">
    <text evidence="6">The sequence shown here is derived from an EMBL/GenBank/DDBJ whole genome shotgun (WGS) entry which is preliminary data.</text>
</comment>
<reference evidence="6 7" key="1">
    <citation type="journal article" date="2018" name="PLoS Genet.">
        <title>Population sequencing reveals clonal diversity and ancestral inbreeding in the grapevine cultivar Chardonnay.</title>
        <authorList>
            <person name="Roach M.J."/>
            <person name="Johnson D.L."/>
            <person name="Bohlmann J."/>
            <person name="van Vuuren H.J."/>
            <person name="Jones S.J."/>
            <person name="Pretorius I.S."/>
            <person name="Schmidt S.A."/>
            <person name="Borneman A.R."/>
        </authorList>
    </citation>
    <scope>NUCLEOTIDE SEQUENCE [LARGE SCALE GENOMIC DNA]</scope>
    <source>
        <strain evidence="7">cv. Chardonnay</strain>
        <tissue evidence="6">Leaf</tissue>
    </source>
</reference>
<protein>
    <submittedName>
        <fullName evidence="6">Pentatricopeptide repeat-containing protein</fullName>
    </submittedName>
</protein>
<dbReference type="Proteomes" id="UP000288805">
    <property type="component" value="Unassembled WGS sequence"/>
</dbReference>
<dbReference type="Pfam" id="PF00078">
    <property type="entry name" value="RVT_1"/>
    <property type="match status" value="1"/>
</dbReference>
<feature type="domain" description="Reverse transcriptase" evidence="5">
    <location>
        <begin position="3"/>
        <end position="98"/>
    </location>
</feature>
<feature type="compositionally biased region" description="Acidic residues" evidence="4">
    <location>
        <begin position="362"/>
        <end position="379"/>
    </location>
</feature>
<comment type="similarity">
    <text evidence="1">Belongs to the PPR family. P subfamily.</text>
</comment>
<evidence type="ECO:0000256" key="3">
    <source>
        <dbReference type="PROSITE-ProRule" id="PRU00708"/>
    </source>
</evidence>
<name>A0A438HD48_VITVI</name>
<evidence type="ECO:0000259" key="5">
    <source>
        <dbReference type="Pfam" id="PF00078"/>
    </source>
</evidence>
<dbReference type="InterPro" id="IPR000477">
    <property type="entry name" value="RT_dom"/>
</dbReference>
<feature type="repeat" description="PPR" evidence="3">
    <location>
        <begin position="250"/>
        <end position="285"/>
    </location>
</feature>
<dbReference type="AlphaFoldDB" id="A0A438HD48"/>
<keyword evidence="2" id="KW-0677">Repeat</keyword>
<dbReference type="Pfam" id="PF13041">
    <property type="entry name" value="PPR_2"/>
    <property type="match status" value="1"/>
</dbReference>
<dbReference type="NCBIfam" id="TIGR00756">
    <property type="entry name" value="PPR"/>
    <property type="match status" value="2"/>
</dbReference>
<dbReference type="Gene3D" id="1.25.40.10">
    <property type="entry name" value="Tetratricopeptide repeat domain"/>
    <property type="match status" value="1"/>
</dbReference>
<dbReference type="InterPro" id="IPR002885">
    <property type="entry name" value="PPR_rpt"/>
</dbReference>
<sequence>MSFFQSSRVRQGDPSSSYLFVIGMEALSRLLLKAWDDGFILGFKVEGRGGGGEEISHLLFADDTIVFCEAFEEQLTFLCCLLMWFEPMSGLKINLKISEMISIGKMDNVEDLACKISYKLIFGSKVGKQEIETSTLLGIGMIGSWSLWRGEFLSWEACSRKVLTLDQLQRRGWKLVNRPTHKAYNILLDAFAISGMVDQARTVFKSMRRDRCTPDICSYTTMLSAYVNASDMEGAEKFFRRLKQDGFEPNVVTYGTLIKGYAKISNLEKMMEKYDEECRYMASKPIRQSILQYGCIWQEQGFWSAVFWFKEMGFCGVPPDRKATNILLSLAKTEAEKEEANLLVGYSSQYSNGQMDNGSFECADEDDDEDNSNDDDEVE</sequence>
<organism evidence="6 7">
    <name type="scientific">Vitis vinifera</name>
    <name type="common">Grape</name>
    <dbReference type="NCBI Taxonomy" id="29760"/>
    <lineage>
        <taxon>Eukaryota</taxon>
        <taxon>Viridiplantae</taxon>
        <taxon>Streptophyta</taxon>
        <taxon>Embryophyta</taxon>
        <taxon>Tracheophyta</taxon>
        <taxon>Spermatophyta</taxon>
        <taxon>Magnoliopsida</taxon>
        <taxon>eudicotyledons</taxon>
        <taxon>Gunneridae</taxon>
        <taxon>Pentapetalae</taxon>
        <taxon>rosids</taxon>
        <taxon>Vitales</taxon>
        <taxon>Vitaceae</taxon>
        <taxon>Viteae</taxon>
        <taxon>Vitis</taxon>
    </lineage>
</organism>
<evidence type="ECO:0000256" key="1">
    <source>
        <dbReference type="ARBA" id="ARBA00007626"/>
    </source>
</evidence>
<evidence type="ECO:0000313" key="7">
    <source>
        <dbReference type="Proteomes" id="UP000288805"/>
    </source>
</evidence>
<dbReference type="InterPro" id="IPR011990">
    <property type="entry name" value="TPR-like_helical_dom_sf"/>
</dbReference>